<comment type="caution">
    <text evidence="22">The sequence shown here is derived from an EMBL/GenBank/DDBJ whole genome shotgun (WGS) entry which is preliminary data.</text>
</comment>
<feature type="region of interest" description="Disordered" evidence="17">
    <location>
        <begin position="1019"/>
        <end position="1081"/>
    </location>
</feature>
<comment type="pathway">
    <text evidence="4">Protein modification; protein glycosylation.</text>
</comment>
<accession>A0A554N7L9</accession>
<feature type="compositionally biased region" description="Low complexity" evidence="17">
    <location>
        <begin position="1031"/>
        <end position="1066"/>
    </location>
</feature>
<comment type="subcellular location">
    <subcellularLocation>
        <location evidence="3">Cell membrane</location>
        <topology evidence="3">Multi-pass membrane protein</topology>
    </subcellularLocation>
</comment>
<gene>
    <name evidence="22" type="ORF">DP107_12950</name>
</gene>
<feature type="transmembrane region" description="Helical" evidence="18">
    <location>
        <begin position="322"/>
        <end position="342"/>
    </location>
</feature>
<dbReference type="UniPathway" id="UPA00378"/>
<feature type="compositionally biased region" description="Basic and acidic residues" evidence="17">
    <location>
        <begin position="7"/>
        <end position="18"/>
    </location>
</feature>
<keyword evidence="13 18" id="KW-0472">Membrane</keyword>
<keyword evidence="23" id="KW-1185">Reference proteome</keyword>
<feature type="domain" description="Oligosaccharyl transferase STT3 N-terminal" evidence="19">
    <location>
        <begin position="109"/>
        <end position="382"/>
    </location>
</feature>
<dbReference type="InterPro" id="IPR026410">
    <property type="entry name" value="OlisacTrfase_arch"/>
</dbReference>
<feature type="domain" description="Archaeal glycosylation protein B peripheral" evidence="20">
    <location>
        <begin position="903"/>
        <end position="1004"/>
    </location>
</feature>
<keyword evidence="7" id="KW-0328">Glycosyltransferase</keyword>
<keyword evidence="12 18" id="KW-1133">Transmembrane helix</keyword>
<feature type="transmembrane region" description="Helical" evidence="18">
    <location>
        <begin position="179"/>
        <end position="197"/>
    </location>
</feature>
<comment type="catalytic activity">
    <reaction evidence="16">
        <text>an archaeal dolichyl phosphooligosaccharide + [protein]-L-asparagine = an archaeal dolichyl phosphate + a glycoprotein with the oligosaccharide chain attached by N-beta-D-glycosyl linkage to a protein L-asparagine.</text>
        <dbReference type="EC" id="2.4.99.21"/>
    </reaction>
</comment>
<keyword evidence="10" id="KW-0479">Metal-binding</keyword>
<keyword evidence="8 22" id="KW-0808">Transferase</keyword>
<feature type="transmembrane region" description="Helical" evidence="18">
    <location>
        <begin position="274"/>
        <end position="291"/>
    </location>
</feature>
<evidence type="ECO:0000259" key="19">
    <source>
        <dbReference type="Pfam" id="PF02516"/>
    </source>
</evidence>
<dbReference type="EC" id="2.4.99.21" evidence="6"/>
<evidence type="ECO:0000313" key="23">
    <source>
        <dbReference type="Proteomes" id="UP000319894"/>
    </source>
</evidence>
<evidence type="ECO:0000259" key="21">
    <source>
        <dbReference type="Pfam" id="PF22627"/>
    </source>
</evidence>
<evidence type="ECO:0000256" key="1">
    <source>
        <dbReference type="ARBA" id="ARBA00001936"/>
    </source>
</evidence>
<dbReference type="Gene3D" id="3.40.50.12610">
    <property type="match status" value="1"/>
</dbReference>
<dbReference type="InParanoid" id="A0A554N7L9"/>
<sequence length="1081" mass="117661">MGWGPAEARKGVSVRRDPSGPPRPRRTEPRAGTVTVAAIAKGLCGFWPPVRSMSQPSKSLSEQVEDFDLSTDALRAYYHVPVLAALFGFMLWIRARGWEGYVNGETVLFAGNDAWYHYRMVQYTVEEWPATMPFDPWTSFPTGTSVGQFGTLFDQLIATAALVYGLGSPTEFQVKLVTLFAPAVFGALVLIPVFYLGKRVGGKAGGIVGALVLALTPGQFLTRSIVGFSDHHVAETLFMAVAVVLVLAALAVAQRDRPIWELFTTGDWDALRPTLLWSTAAGVATGLYVWVWPPGVFLAGILGLFFALYLLGTFIRGHSPDHVGIAGAVTMTVTSVMVLLPINEFGFSATRFSLAQPFVAGGAALACVVIVGGSRVWERLDRDLPRAAFPAALVGVGLVIVGLVAVVLPDLFGFFRNQLLRVIGFGATDTARTVAEATPVQNPGQFVYNAYGLAFYTAIGGLVYLTYRTLKQDDIDPIGSFIVIWSLFLLAAMFTQRRFDYYFILSVCTLNAYAAKQAFDLLDVDEIARDIRSIQGYQVLSIVAILLIVTAPLAIRPSGGSYSNVVDTAAGQASPGEVQNWEAGLSWLDEQTPEEGEWGENPDSGLSDGIYGSYERTDDFQYGSGDYGVLAWWDYGHWITVLGDRVPNANPFQQNAQYSAEVLLSTNESYARERMVNGGDEQTRYVMLDYQLGVAGTRKFSAPSAWQRRYAVDNETGEHVVTEYGGSGPSDPGLRQLGARDLQRTLFVAQQRQQRTRLVSRYAVHSQRSMESFRTRLYQYHGSRAEPTFRDGSVVVADWERVDYRGQTIPGITASTQPVRSFPNMSAAEQYVRQDGTAQIGGVLGKPAEPVPAMEHYRLVWASERSAQTPISRAFGLWSRLNRQPPQPIEQQPYLKTFERVEGATIEGEGPANANVTASVQMRIPTNNRTFTYEQQVETGDDGSFTMTVPYSTEGYDRFGPENGATNVSVRATGPYRLTTPVTTNDSLVASRFQATANVSEEQVIGRDDGTVQVTLEETVLAEPEGRTDDGNTTDSGGDTNTTDEGGSGTNTTPTPTPAPTNGTASLAAPVWSTPPLAALP</sequence>
<proteinExistence type="inferred from homology"/>
<reference evidence="22 23" key="1">
    <citation type="submission" date="2018-06" db="EMBL/GenBank/DDBJ databases">
        <title>Natronomonas sp. F16-60 a new haloarchaeon isolated from a solar saltern of Isla Cristina, Huelva, Spain.</title>
        <authorList>
            <person name="Duran-Viseras A."/>
            <person name="Sanchez-Porro C."/>
            <person name="Ventosa A."/>
        </authorList>
    </citation>
    <scope>NUCLEOTIDE SEQUENCE [LARGE SCALE GENOMIC DNA]</scope>
    <source>
        <strain evidence="22 23">F16-60</strain>
    </source>
</reference>
<evidence type="ECO:0000256" key="17">
    <source>
        <dbReference type="SAM" id="MobiDB-lite"/>
    </source>
</evidence>
<dbReference type="EMBL" id="QMDX01000008">
    <property type="protein sequence ID" value="TSD13394.1"/>
    <property type="molecule type" value="Genomic_DNA"/>
</dbReference>
<evidence type="ECO:0000313" key="22">
    <source>
        <dbReference type="EMBL" id="TSD13394.1"/>
    </source>
</evidence>
<comment type="similarity">
    <text evidence="5">Belongs to the STT3 family.</text>
</comment>
<dbReference type="GO" id="GO:0046872">
    <property type="term" value="F:metal ion binding"/>
    <property type="evidence" value="ECO:0007669"/>
    <property type="project" value="UniProtKB-KW"/>
</dbReference>
<dbReference type="InterPro" id="IPR048307">
    <property type="entry name" value="STT3_N"/>
</dbReference>
<keyword evidence="14" id="KW-0464">Manganese</keyword>
<feature type="transmembrane region" description="Helical" evidence="18">
    <location>
        <begin position="478"/>
        <end position="495"/>
    </location>
</feature>
<evidence type="ECO:0000256" key="9">
    <source>
        <dbReference type="ARBA" id="ARBA00022692"/>
    </source>
</evidence>
<name>A0A554N7L9_9EURY</name>
<evidence type="ECO:0000256" key="7">
    <source>
        <dbReference type="ARBA" id="ARBA00022676"/>
    </source>
</evidence>
<feature type="transmembrane region" description="Helical" evidence="18">
    <location>
        <begin position="446"/>
        <end position="466"/>
    </location>
</feature>
<dbReference type="AlphaFoldDB" id="A0A554N7L9"/>
<dbReference type="InterPro" id="IPR041154">
    <property type="entry name" value="AglB_P1"/>
</dbReference>
<comment type="cofactor">
    <cofactor evidence="1">
        <name>Mn(2+)</name>
        <dbReference type="ChEBI" id="CHEBI:29035"/>
    </cofactor>
</comment>
<evidence type="ECO:0000256" key="16">
    <source>
        <dbReference type="ARBA" id="ARBA00034066"/>
    </source>
</evidence>
<dbReference type="InterPro" id="IPR003674">
    <property type="entry name" value="Oligo_trans_STT3"/>
</dbReference>
<evidence type="ECO:0000256" key="2">
    <source>
        <dbReference type="ARBA" id="ARBA00001946"/>
    </source>
</evidence>
<feature type="transmembrane region" description="Helical" evidence="18">
    <location>
        <begin position="76"/>
        <end position="93"/>
    </location>
</feature>
<dbReference type="Proteomes" id="UP000319894">
    <property type="component" value="Unassembled WGS sequence"/>
</dbReference>
<dbReference type="Pfam" id="PF02516">
    <property type="entry name" value="STT3"/>
    <property type="match status" value="1"/>
</dbReference>
<dbReference type="NCBIfam" id="TIGR04154">
    <property type="entry name" value="archaeo_STT3"/>
    <property type="match status" value="1"/>
</dbReference>
<evidence type="ECO:0000256" key="3">
    <source>
        <dbReference type="ARBA" id="ARBA00004651"/>
    </source>
</evidence>
<evidence type="ECO:0000256" key="5">
    <source>
        <dbReference type="ARBA" id="ARBA00010810"/>
    </source>
</evidence>
<dbReference type="Pfam" id="PF18079">
    <property type="entry name" value="AglB_L1"/>
    <property type="match status" value="1"/>
</dbReference>
<feature type="transmembrane region" description="Helical" evidence="18">
    <location>
        <begin position="297"/>
        <end position="315"/>
    </location>
</feature>
<keyword evidence="11" id="KW-0460">Magnesium</keyword>
<comment type="cofactor">
    <cofactor evidence="2">
        <name>Mg(2+)</name>
        <dbReference type="ChEBI" id="CHEBI:18420"/>
    </cofactor>
</comment>
<evidence type="ECO:0000256" key="13">
    <source>
        <dbReference type="ARBA" id="ARBA00023136"/>
    </source>
</evidence>
<feature type="transmembrane region" description="Helical" evidence="18">
    <location>
        <begin position="389"/>
        <end position="408"/>
    </location>
</feature>
<feature type="region of interest" description="Disordered" evidence="17">
    <location>
        <begin position="1"/>
        <end position="31"/>
    </location>
</feature>
<feature type="transmembrane region" description="Helical" evidence="18">
    <location>
        <begin position="354"/>
        <end position="377"/>
    </location>
</feature>
<feature type="domain" description="AglB-like core" evidence="21">
    <location>
        <begin position="580"/>
        <end position="691"/>
    </location>
</feature>
<dbReference type="InterPro" id="IPR054479">
    <property type="entry name" value="AglB-like_core"/>
</dbReference>
<evidence type="ECO:0000256" key="12">
    <source>
        <dbReference type="ARBA" id="ARBA00022989"/>
    </source>
</evidence>
<evidence type="ECO:0000256" key="14">
    <source>
        <dbReference type="ARBA" id="ARBA00023211"/>
    </source>
</evidence>
<protein>
    <recommendedName>
        <fullName evidence="6">dolichyl-phosphooligosaccharide-protein glycotransferase</fullName>
        <ecNumber evidence="6">2.4.99.21</ecNumber>
    </recommendedName>
    <alternativeName>
        <fullName evidence="15">Oligosaccharyl transferase</fullName>
    </alternativeName>
</protein>
<dbReference type="PANTHER" id="PTHR13872">
    <property type="entry name" value="DOLICHYL-DIPHOSPHOOLIGOSACCHARIDE--PROTEIN GLYCOSYLTRANSFERASE SUBUNIT"/>
    <property type="match status" value="1"/>
</dbReference>
<organism evidence="22 23">
    <name type="scientific">Haloglomus irregulare</name>
    <dbReference type="NCBI Taxonomy" id="2234134"/>
    <lineage>
        <taxon>Archaea</taxon>
        <taxon>Methanobacteriati</taxon>
        <taxon>Methanobacteriota</taxon>
        <taxon>Stenosarchaea group</taxon>
        <taxon>Halobacteria</taxon>
        <taxon>Halobacteriales</taxon>
        <taxon>Natronomonadaceae</taxon>
        <taxon>Haloglomus</taxon>
    </lineage>
</organism>
<keyword evidence="9 18" id="KW-0812">Transmembrane</keyword>
<evidence type="ECO:0000256" key="18">
    <source>
        <dbReference type="SAM" id="Phobius"/>
    </source>
</evidence>
<dbReference type="Pfam" id="PF22627">
    <property type="entry name" value="AglB_core-like"/>
    <property type="match status" value="1"/>
</dbReference>
<evidence type="ECO:0000259" key="20">
    <source>
        <dbReference type="Pfam" id="PF18079"/>
    </source>
</evidence>
<evidence type="ECO:0000256" key="6">
    <source>
        <dbReference type="ARBA" id="ARBA00012602"/>
    </source>
</evidence>
<evidence type="ECO:0000256" key="15">
    <source>
        <dbReference type="ARBA" id="ARBA00030679"/>
    </source>
</evidence>
<feature type="transmembrane region" description="Helical" evidence="18">
    <location>
        <begin position="204"/>
        <end position="221"/>
    </location>
</feature>
<dbReference type="GO" id="GO:0004576">
    <property type="term" value="F:oligosaccharyl transferase activity"/>
    <property type="evidence" value="ECO:0007669"/>
    <property type="project" value="InterPro"/>
</dbReference>
<feature type="transmembrane region" description="Helical" evidence="18">
    <location>
        <begin position="233"/>
        <end position="253"/>
    </location>
</feature>
<dbReference type="Gene3D" id="2.60.40.3390">
    <property type="match status" value="1"/>
</dbReference>
<dbReference type="GO" id="GO:0005886">
    <property type="term" value="C:plasma membrane"/>
    <property type="evidence" value="ECO:0007669"/>
    <property type="project" value="UniProtKB-SubCell"/>
</dbReference>
<dbReference type="PANTHER" id="PTHR13872:SF1">
    <property type="entry name" value="DOLICHYL-DIPHOSPHOOLIGOSACCHARIDE--PROTEIN GLYCOSYLTRANSFERASE SUBUNIT STT3B"/>
    <property type="match status" value="1"/>
</dbReference>
<evidence type="ECO:0000256" key="11">
    <source>
        <dbReference type="ARBA" id="ARBA00022842"/>
    </source>
</evidence>
<evidence type="ECO:0000256" key="10">
    <source>
        <dbReference type="ARBA" id="ARBA00022723"/>
    </source>
</evidence>
<evidence type="ECO:0000256" key="8">
    <source>
        <dbReference type="ARBA" id="ARBA00022679"/>
    </source>
</evidence>
<evidence type="ECO:0000256" key="4">
    <source>
        <dbReference type="ARBA" id="ARBA00004922"/>
    </source>
</evidence>